<accession>Q4RE33</accession>
<evidence type="ECO:0000256" key="1">
    <source>
        <dbReference type="SAM" id="MobiDB-lite"/>
    </source>
</evidence>
<evidence type="ECO:0000313" key="2">
    <source>
        <dbReference type="EMBL" id="CAG13349.1"/>
    </source>
</evidence>
<organism evidence="2">
    <name type="scientific">Tetraodon nigroviridis</name>
    <name type="common">Spotted green pufferfish</name>
    <name type="synonym">Chelonodon nigroviridis</name>
    <dbReference type="NCBI Taxonomy" id="99883"/>
    <lineage>
        <taxon>Eukaryota</taxon>
        <taxon>Metazoa</taxon>
        <taxon>Chordata</taxon>
        <taxon>Craniata</taxon>
        <taxon>Vertebrata</taxon>
        <taxon>Euteleostomi</taxon>
        <taxon>Actinopterygii</taxon>
        <taxon>Neopterygii</taxon>
        <taxon>Teleostei</taxon>
        <taxon>Neoteleostei</taxon>
        <taxon>Acanthomorphata</taxon>
        <taxon>Eupercaria</taxon>
        <taxon>Tetraodontiformes</taxon>
        <taxon>Tetradontoidea</taxon>
        <taxon>Tetraodontidae</taxon>
        <taxon>Tetraodon</taxon>
    </lineage>
</organism>
<sequence>MKVRKGGGDKKEPEGKKQGKPVWPEYEYPRRGAPTPSSTANAMACSTRLWSSQ</sequence>
<dbReference type="KEGG" id="tng:GSTEN00035949G001"/>
<protein>
    <submittedName>
        <fullName evidence="2">(spotted green pufferfish) hypothetical protein</fullName>
    </submittedName>
</protein>
<dbReference type="EMBL" id="CAAE01015140">
    <property type="protein sequence ID" value="CAG13349.1"/>
    <property type="molecule type" value="Genomic_DNA"/>
</dbReference>
<gene>
    <name evidence="2" type="ORF">GSTENG00035949001</name>
</gene>
<proteinExistence type="predicted"/>
<feature type="region of interest" description="Disordered" evidence="1">
    <location>
        <begin position="1"/>
        <end position="53"/>
    </location>
</feature>
<reference evidence="2" key="1">
    <citation type="journal article" date="2004" name="Nature">
        <title>Genome duplication in the teleost fish Tetraodon nigroviridis reveals the early vertebrate proto-karyotype.</title>
        <authorList>
            <person name="Jaillon O."/>
            <person name="Aury J.-M."/>
            <person name="Brunet F."/>
            <person name="Petit J.-L."/>
            <person name="Stange-Thomann N."/>
            <person name="Mauceli E."/>
            <person name="Bouneau L."/>
            <person name="Fischer C."/>
            <person name="Ozouf-Costaz C."/>
            <person name="Bernot A."/>
            <person name="Nicaud S."/>
            <person name="Jaffe D."/>
            <person name="Fisher S."/>
            <person name="Lutfalla G."/>
            <person name="Dossat C."/>
            <person name="Segurens B."/>
            <person name="Dasilva C."/>
            <person name="Salanoubat M."/>
            <person name="Levy M."/>
            <person name="Boudet N."/>
            <person name="Castellano S."/>
            <person name="Anthouard V."/>
            <person name="Jubin C."/>
            <person name="Castelli V."/>
            <person name="Katinka M."/>
            <person name="Vacherie B."/>
            <person name="Biemont C."/>
            <person name="Skalli Z."/>
            <person name="Cattolico L."/>
            <person name="Poulain J."/>
            <person name="De Berardinis V."/>
            <person name="Cruaud C."/>
            <person name="Duprat S."/>
            <person name="Brottier P."/>
            <person name="Coutanceau J.-P."/>
            <person name="Gouzy J."/>
            <person name="Parra G."/>
            <person name="Lardier G."/>
            <person name="Chapple C."/>
            <person name="McKernan K.J."/>
            <person name="McEwan P."/>
            <person name="Bosak S."/>
            <person name="Kellis M."/>
            <person name="Volff J.-N."/>
            <person name="Guigo R."/>
            <person name="Zody M.C."/>
            <person name="Mesirov J."/>
            <person name="Lindblad-Toh K."/>
            <person name="Birren B."/>
            <person name="Nusbaum C."/>
            <person name="Kahn D."/>
            <person name="Robinson-Rechavi M."/>
            <person name="Laudet V."/>
            <person name="Schachter V."/>
            <person name="Quetier F."/>
            <person name="Saurin W."/>
            <person name="Scarpelli C."/>
            <person name="Wincker P."/>
            <person name="Lander E.S."/>
            <person name="Weissenbach J."/>
            <person name="Roest Crollius H."/>
        </authorList>
    </citation>
    <scope>NUCLEOTIDE SEQUENCE [LARGE SCALE GENOMIC DNA]</scope>
</reference>
<dbReference type="AlphaFoldDB" id="Q4RE33"/>
<reference evidence="2" key="2">
    <citation type="submission" date="2004-02" db="EMBL/GenBank/DDBJ databases">
        <authorList>
            <consortium name="Genoscope"/>
            <consortium name="Whitehead Institute Centre for Genome Research"/>
        </authorList>
    </citation>
    <scope>NUCLEOTIDE SEQUENCE</scope>
</reference>
<name>Q4RE33_TETNG</name>
<feature type="compositionally biased region" description="Basic and acidic residues" evidence="1">
    <location>
        <begin position="1"/>
        <end position="17"/>
    </location>
</feature>
<comment type="caution">
    <text evidence="2">The sequence shown here is derived from an EMBL/GenBank/DDBJ whole genome shotgun (WGS) entry which is preliminary data.</text>
</comment>